<dbReference type="GO" id="GO:0005524">
    <property type="term" value="F:ATP binding"/>
    <property type="evidence" value="ECO:0007669"/>
    <property type="project" value="UniProtKB-KW"/>
</dbReference>
<dbReference type="SMART" id="SM00382">
    <property type="entry name" value="AAA"/>
    <property type="match status" value="1"/>
</dbReference>
<gene>
    <name evidence="5" type="ORF">DF3PA_70141</name>
</gene>
<keyword evidence="3" id="KW-0067">ATP-binding</keyword>
<accession>A0A564WH66</accession>
<dbReference type="GO" id="GO:0003689">
    <property type="term" value="F:DNA clamp loader activity"/>
    <property type="evidence" value="ECO:0007669"/>
    <property type="project" value="TreeGrafter"/>
</dbReference>
<reference evidence="5" key="1">
    <citation type="submission" date="2018-11" db="EMBL/GenBank/DDBJ databases">
        <authorList>
            <person name="Onetto C."/>
        </authorList>
    </citation>
    <scope>NUCLEOTIDE SEQUENCE [LARGE SCALE GENOMIC DNA]</scope>
</reference>
<dbReference type="InterPro" id="IPR003959">
    <property type="entry name" value="ATPase_AAA_core"/>
</dbReference>
<evidence type="ECO:0000256" key="1">
    <source>
        <dbReference type="ARBA" id="ARBA00022705"/>
    </source>
</evidence>
<evidence type="ECO:0000259" key="4">
    <source>
        <dbReference type="SMART" id="SM00382"/>
    </source>
</evidence>
<dbReference type="GO" id="GO:0016887">
    <property type="term" value="F:ATP hydrolysis activity"/>
    <property type="evidence" value="ECO:0007669"/>
    <property type="project" value="InterPro"/>
</dbReference>
<protein>
    <recommendedName>
        <fullName evidence="4">AAA+ ATPase domain-containing protein</fullName>
    </recommendedName>
</protein>
<dbReference type="InterPro" id="IPR003593">
    <property type="entry name" value="AAA+_ATPase"/>
</dbReference>
<dbReference type="PANTHER" id="PTHR11669:SF20">
    <property type="entry name" value="REPLICATION FACTOR C SUBUNIT 4"/>
    <property type="match status" value="1"/>
</dbReference>
<feature type="domain" description="AAA+ ATPase" evidence="4">
    <location>
        <begin position="39"/>
        <end position="168"/>
    </location>
</feature>
<dbReference type="InterPro" id="IPR027417">
    <property type="entry name" value="P-loop_NTPase"/>
</dbReference>
<dbReference type="PANTHER" id="PTHR11669">
    <property type="entry name" value="REPLICATION FACTOR C / DNA POLYMERASE III GAMMA-TAU SUBUNIT"/>
    <property type="match status" value="1"/>
</dbReference>
<dbReference type="SUPFAM" id="SSF52540">
    <property type="entry name" value="P-loop containing nucleoside triphosphate hydrolases"/>
    <property type="match status" value="1"/>
</dbReference>
<dbReference type="EMBL" id="UXAT02000052">
    <property type="protein sequence ID" value="VUX47820.1"/>
    <property type="molecule type" value="Genomic_DNA"/>
</dbReference>
<keyword evidence="1" id="KW-0235">DNA replication</keyword>
<comment type="caution">
    <text evidence="5">The sequence shown here is derived from an EMBL/GenBank/DDBJ whole genome shotgun (WGS) entry which is preliminary data.</text>
</comment>
<dbReference type="GO" id="GO:0006281">
    <property type="term" value="P:DNA repair"/>
    <property type="evidence" value="ECO:0007669"/>
    <property type="project" value="TreeGrafter"/>
</dbReference>
<dbReference type="Proteomes" id="UP000326641">
    <property type="component" value="Unassembled WGS sequence"/>
</dbReference>
<keyword evidence="2" id="KW-0547">Nucleotide-binding</keyword>
<dbReference type="CDD" id="cd00009">
    <property type="entry name" value="AAA"/>
    <property type="match status" value="1"/>
</dbReference>
<name>A0A564WH66_9PROT</name>
<evidence type="ECO:0000256" key="2">
    <source>
        <dbReference type="ARBA" id="ARBA00022741"/>
    </source>
</evidence>
<dbReference type="GO" id="GO:0006261">
    <property type="term" value="P:DNA-templated DNA replication"/>
    <property type="evidence" value="ECO:0007669"/>
    <property type="project" value="TreeGrafter"/>
</dbReference>
<proteinExistence type="predicted"/>
<evidence type="ECO:0000256" key="3">
    <source>
        <dbReference type="ARBA" id="ARBA00022840"/>
    </source>
</evidence>
<sequence>MYFTDFDVKYAPSDLLSEQFLWCNPTVERIIKGFINRRRLSHLLLVGPPGVGKSTILNLLPEMICPQPNTIHRFDAVSTTTAGDNFKKIVDLRKMAAFSQADRLIVVVNEIDDFKDARLNFLKNLLDKFLKNTATLVPVQLMASTNHLSAIPQAVQERMTVVELTRPAAEQLMDLGQRVVALESGSSGTTITDEEMRNLALYAWCSPRVFLKRLTDHVA</sequence>
<dbReference type="AlphaFoldDB" id="A0A564WH66"/>
<keyword evidence="6" id="KW-1185">Reference proteome</keyword>
<dbReference type="InterPro" id="IPR050238">
    <property type="entry name" value="DNA_Rep/Repair_Clamp_Loader"/>
</dbReference>
<dbReference type="Gene3D" id="3.40.50.300">
    <property type="entry name" value="P-loop containing nucleotide triphosphate hydrolases"/>
    <property type="match status" value="1"/>
</dbReference>
<evidence type="ECO:0000313" key="6">
    <source>
        <dbReference type="Proteomes" id="UP000326641"/>
    </source>
</evidence>
<dbReference type="Pfam" id="PF00004">
    <property type="entry name" value="AAA"/>
    <property type="match status" value="1"/>
</dbReference>
<evidence type="ECO:0000313" key="5">
    <source>
        <dbReference type="EMBL" id="VUX47820.1"/>
    </source>
</evidence>
<organism evidence="5 6">
    <name type="scientific">Candidatus Defluviicoccus seviourii</name>
    <dbReference type="NCBI Taxonomy" id="2565273"/>
    <lineage>
        <taxon>Bacteria</taxon>
        <taxon>Pseudomonadati</taxon>
        <taxon>Pseudomonadota</taxon>
        <taxon>Alphaproteobacteria</taxon>
        <taxon>Rhodospirillales</taxon>
        <taxon>Rhodospirillaceae</taxon>
        <taxon>Defluviicoccus</taxon>
    </lineage>
</organism>